<keyword evidence="3" id="KW-1185">Reference proteome</keyword>
<dbReference type="Proteomes" id="UP001308179">
    <property type="component" value="Unassembled WGS sequence"/>
</dbReference>
<evidence type="ECO:0000313" key="2">
    <source>
        <dbReference type="EMBL" id="KAK5147357.1"/>
    </source>
</evidence>
<name>A0ABR0LDU5_9PEZI</name>
<evidence type="ECO:0000313" key="3">
    <source>
        <dbReference type="Proteomes" id="UP001308179"/>
    </source>
</evidence>
<evidence type="ECO:0000256" key="1">
    <source>
        <dbReference type="SAM" id="MobiDB-lite"/>
    </source>
</evidence>
<protein>
    <submittedName>
        <fullName evidence="2">Uncharacterized protein</fullName>
    </submittedName>
</protein>
<sequence>MPHLAPNSPELTSHALAPPVTMQGSQAPHFLPRVGTSPSNGPGRTEEVEAWSGEDDDEEGDGIDGPSRKRQRTGRPISVSCERCKERKPTADSSVTIPPESQVVVPG</sequence>
<reference evidence="2 3" key="1">
    <citation type="submission" date="2023-08" db="EMBL/GenBank/DDBJ databases">
        <title>Black Yeasts Isolated from many extreme environments.</title>
        <authorList>
            <person name="Coleine C."/>
            <person name="Stajich J.E."/>
            <person name="Selbmann L."/>
        </authorList>
    </citation>
    <scope>NUCLEOTIDE SEQUENCE [LARGE SCALE GENOMIC DNA]</scope>
    <source>
        <strain evidence="2 3">CCFEE 5386</strain>
    </source>
</reference>
<dbReference type="EMBL" id="JAVRRR010000043">
    <property type="protein sequence ID" value="KAK5147357.1"/>
    <property type="molecule type" value="Genomic_DNA"/>
</dbReference>
<feature type="compositionally biased region" description="Acidic residues" evidence="1">
    <location>
        <begin position="48"/>
        <end position="62"/>
    </location>
</feature>
<comment type="caution">
    <text evidence="2">The sequence shown here is derived from an EMBL/GenBank/DDBJ whole genome shotgun (WGS) entry which is preliminary data.</text>
</comment>
<feature type="region of interest" description="Disordered" evidence="1">
    <location>
        <begin position="1"/>
        <end position="107"/>
    </location>
</feature>
<gene>
    <name evidence="2" type="ORF">LTR32_001201</name>
</gene>
<organism evidence="2 3">
    <name type="scientific">Rachicladosporium monterosium</name>
    <dbReference type="NCBI Taxonomy" id="1507873"/>
    <lineage>
        <taxon>Eukaryota</taxon>
        <taxon>Fungi</taxon>
        <taxon>Dikarya</taxon>
        <taxon>Ascomycota</taxon>
        <taxon>Pezizomycotina</taxon>
        <taxon>Dothideomycetes</taxon>
        <taxon>Dothideomycetidae</taxon>
        <taxon>Cladosporiales</taxon>
        <taxon>Cladosporiaceae</taxon>
        <taxon>Rachicladosporium</taxon>
    </lineage>
</organism>
<accession>A0ABR0LDU5</accession>
<proteinExistence type="predicted"/>